<feature type="domain" description="HIT" evidence="4">
    <location>
        <begin position="1"/>
        <end position="82"/>
    </location>
</feature>
<dbReference type="SUPFAM" id="SSF54197">
    <property type="entry name" value="HIT-like"/>
    <property type="match status" value="1"/>
</dbReference>
<dbReference type="GO" id="GO:0009117">
    <property type="term" value="P:nucleotide metabolic process"/>
    <property type="evidence" value="ECO:0007669"/>
    <property type="project" value="TreeGrafter"/>
</dbReference>
<dbReference type="Gene3D" id="3.30.428.10">
    <property type="entry name" value="HIT-like"/>
    <property type="match status" value="1"/>
</dbReference>
<dbReference type="PANTHER" id="PTHR46648:SF1">
    <property type="entry name" value="ADENOSINE 5'-MONOPHOSPHORAMIDASE HNT1"/>
    <property type="match status" value="1"/>
</dbReference>
<evidence type="ECO:0000256" key="2">
    <source>
        <dbReference type="PIRSR" id="PIRSR601310-3"/>
    </source>
</evidence>
<name>A0A6B2LQY8_9EUKA</name>
<proteinExistence type="predicted"/>
<reference evidence="5" key="1">
    <citation type="journal article" date="2020" name="J. Eukaryot. Microbiol.">
        <title>De novo Sequencing, Assembly and Annotation of the Transcriptome for the Free-Living Testate Amoeba Arcella intermedia.</title>
        <authorList>
            <person name="Ribeiro G.M."/>
            <person name="Porfirio-Sousa A.L."/>
            <person name="Maurer-Alcala X.X."/>
            <person name="Katz L.A."/>
            <person name="Lahr D.J.G."/>
        </authorList>
    </citation>
    <scope>NUCLEOTIDE SEQUENCE</scope>
</reference>
<accession>A0A6B2LQY8</accession>
<evidence type="ECO:0000313" key="5">
    <source>
        <dbReference type="EMBL" id="NDV39277.1"/>
    </source>
</evidence>
<protein>
    <recommendedName>
        <fullName evidence="4">HIT domain-containing protein</fullName>
    </recommendedName>
</protein>
<dbReference type="PROSITE" id="PS51084">
    <property type="entry name" value="HIT_2"/>
    <property type="match status" value="1"/>
</dbReference>
<dbReference type="InterPro" id="IPR036265">
    <property type="entry name" value="HIT-like_sf"/>
</dbReference>
<evidence type="ECO:0000256" key="3">
    <source>
        <dbReference type="PROSITE-ProRule" id="PRU00464"/>
    </source>
</evidence>
<dbReference type="InterPro" id="IPR019808">
    <property type="entry name" value="Histidine_triad_CS"/>
</dbReference>
<dbReference type="PROSITE" id="PS00892">
    <property type="entry name" value="HIT_1"/>
    <property type="match status" value="1"/>
</dbReference>
<dbReference type="InterPro" id="IPR011146">
    <property type="entry name" value="HIT-like"/>
</dbReference>
<evidence type="ECO:0000256" key="1">
    <source>
        <dbReference type="PIRSR" id="PIRSR601310-1"/>
    </source>
</evidence>
<organism evidence="5">
    <name type="scientific">Arcella intermedia</name>
    <dbReference type="NCBI Taxonomy" id="1963864"/>
    <lineage>
        <taxon>Eukaryota</taxon>
        <taxon>Amoebozoa</taxon>
        <taxon>Tubulinea</taxon>
        <taxon>Elardia</taxon>
        <taxon>Arcellinida</taxon>
        <taxon>Sphaerothecina</taxon>
        <taxon>Arcellidae</taxon>
        <taxon>Arcella</taxon>
    </lineage>
</organism>
<dbReference type="GO" id="GO:0003824">
    <property type="term" value="F:catalytic activity"/>
    <property type="evidence" value="ECO:0007669"/>
    <property type="project" value="InterPro"/>
</dbReference>
<dbReference type="PANTHER" id="PTHR46648">
    <property type="entry name" value="HIT FAMILY PROTEIN 1"/>
    <property type="match status" value="1"/>
</dbReference>
<sequence>MDINPLSPGHILVIPKTHAEKMHELPDANLTEILPLCKKIVNALHEQGLNYNILQNNGKLAHQAVDHVHFHIIPRRNTKEGLGIEWNTQTVSHEKLAEIATKVKANM</sequence>
<feature type="short sequence motif" description="Histidine triad motif" evidence="2 3">
    <location>
        <begin position="67"/>
        <end position="71"/>
    </location>
</feature>
<dbReference type="Pfam" id="PF01230">
    <property type="entry name" value="HIT"/>
    <property type="match status" value="1"/>
</dbReference>
<evidence type="ECO:0000259" key="4">
    <source>
        <dbReference type="PROSITE" id="PS51084"/>
    </source>
</evidence>
<feature type="active site" description="Tele-AMP-histidine intermediate" evidence="1">
    <location>
        <position position="69"/>
    </location>
</feature>
<dbReference type="EMBL" id="GIBP01010308">
    <property type="protein sequence ID" value="NDV39277.1"/>
    <property type="molecule type" value="Transcribed_RNA"/>
</dbReference>
<dbReference type="InterPro" id="IPR001310">
    <property type="entry name" value="Histidine_triad_HIT"/>
</dbReference>
<dbReference type="AlphaFoldDB" id="A0A6B2LQY8"/>